<dbReference type="PROSITE" id="PS51257">
    <property type="entry name" value="PROKAR_LIPOPROTEIN"/>
    <property type="match status" value="1"/>
</dbReference>
<accession>A0A1D8GI58</accession>
<dbReference type="KEGG" id="gfe:Gferi_14115"/>
<keyword evidence="4" id="KW-1185">Reference proteome</keyword>
<evidence type="ECO:0000313" key="4">
    <source>
        <dbReference type="Proteomes" id="UP000095743"/>
    </source>
</evidence>
<evidence type="ECO:0000256" key="2">
    <source>
        <dbReference type="SAM" id="SignalP"/>
    </source>
</evidence>
<dbReference type="AlphaFoldDB" id="A0A1D8GI58"/>
<dbReference type="STRING" id="1424294.Gferi_14115"/>
<dbReference type="EMBL" id="CP017269">
    <property type="protein sequence ID" value="AOT70606.1"/>
    <property type="molecule type" value="Genomic_DNA"/>
</dbReference>
<feature type="chain" id="PRO_5039077140" description="Lipoprotein" evidence="2">
    <location>
        <begin position="22"/>
        <end position="287"/>
    </location>
</feature>
<feature type="region of interest" description="Disordered" evidence="1">
    <location>
        <begin position="22"/>
        <end position="52"/>
    </location>
</feature>
<keyword evidence="2" id="KW-0732">Signal</keyword>
<proteinExistence type="predicted"/>
<dbReference type="Proteomes" id="UP000095743">
    <property type="component" value="Chromosome"/>
</dbReference>
<sequence>MKKLIVIILTFTIILTGCSTNNNVTETTQPENRQDLQNDIGDSSNTNSNIPDNINTAGSLFEKGYYDYQGTINNDITIRMSLYPLEKDIVGSYFYESQKKEIDLKGKAGGEDILLYEYDETGKNTGVFRGSMDTVDKIEGTWTSADNKKNYPFTLSLISNLPGAEYGKRYAIAALKASDQDVENFINKVQDYVMNNKKEELSKQISYPITVKIDGKATTIQNKDDFIKHYDKIFYLDYKQVIGSASTKYMFANWQGIMFGTGSSNIWINELTATDGNQKLMITAINH</sequence>
<evidence type="ECO:0008006" key="5">
    <source>
        <dbReference type="Google" id="ProtNLM"/>
    </source>
</evidence>
<organism evidence="3 4">
    <name type="scientific">Geosporobacter ferrireducens</name>
    <dbReference type="NCBI Taxonomy" id="1424294"/>
    <lineage>
        <taxon>Bacteria</taxon>
        <taxon>Bacillati</taxon>
        <taxon>Bacillota</taxon>
        <taxon>Clostridia</taxon>
        <taxon>Peptostreptococcales</taxon>
        <taxon>Thermotaleaceae</taxon>
        <taxon>Geosporobacter</taxon>
    </lineage>
</organism>
<evidence type="ECO:0000313" key="3">
    <source>
        <dbReference type="EMBL" id="AOT70606.1"/>
    </source>
</evidence>
<name>A0A1D8GI58_9FIRM</name>
<dbReference type="OrthoDB" id="116695at2"/>
<feature type="signal peptide" evidence="2">
    <location>
        <begin position="1"/>
        <end position="21"/>
    </location>
</feature>
<gene>
    <name evidence="3" type="ORF">Gferi_14115</name>
</gene>
<reference evidence="3 4" key="1">
    <citation type="submission" date="2016-09" db="EMBL/GenBank/DDBJ databases">
        <title>Genomic analysis reveals versatility of anaerobic energy metabolism of Geosporobacter ferrireducens IRF9 of phylum Firmicutes.</title>
        <authorList>
            <person name="Kim S.-J."/>
        </authorList>
    </citation>
    <scope>NUCLEOTIDE SEQUENCE [LARGE SCALE GENOMIC DNA]</scope>
    <source>
        <strain evidence="3 4">IRF9</strain>
    </source>
</reference>
<protein>
    <recommendedName>
        <fullName evidence="5">Lipoprotein</fullName>
    </recommendedName>
</protein>
<evidence type="ECO:0000256" key="1">
    <source>
        <dbReference type="SAM" id="MobiDB-lite"/>
    </source>
</evidence>
<dbReference type="RefSeq" id="WP_069977542.1">
    <property type="nucleotide sequence ID" value="NZ_CP017269.1"/>
</dbReference>